<dbReference type="AlphaFoldDB" id="A0A1B2ADL7"/>
<evidence type="ECO:0000256" key="1">
    <source>
        <dbReference type="ARBA" id="ARBA00004429"/>
    </source>
</evidence>
<dbReference type="GO" id="GO:0015740">
    <property type="term" value="P:C4-dicarboxylate transport"/>
    <property type="evidence" value="ECO:0007669"/>
    <property type="project" value="TreeGrafter"/>
</dbReference>
<dbReference type="Proteomes" id="UP000092932">
    <property type="component" value="Chromosome"/>
</dbReference>
<evidence type="ECO:0000256" key="2">
    <source>
        <dbReference type="ARBA" id="ARBA00022448"/>
    </source>
</evidence>
<keyword evidence="3" id="KW-1003">Cell membrane</keyword>
<proteinExistence type="inferred from homology"/>
<evidence type="ECO:0000256" key="5">
    <source>
        <dbReference type="ARBA" id="ARBA00022692"/>
    </source>
</evidence>
<evidence type="ECO:0000259" key="11">
    <source>
        <dbReference type="Pfam" id="PF04290"/>
    </source>
</evidence>
<evidence type="ECO:0000256" key="10">
    <source>
        <dbReference type="SAM" id="MobiDB-lite"/>
    </source>
</evidence>
<gene>
    <name evidence="12" type="primary">siaT_2</name>
    <name evidence="12" type="ORF">A6F68_01715</name>
</gene>
<keyword evidence="6 9" id="KW-1133">Transmembrane helix</keyword>
<comment type="similarity">
    <text evidence="8 9">Belongs to the TRAP transporter small permease family.</text>
</comment>
<dbReference type="KEGG" id="ado:A6F68_01715"/>
<feature type="domain" description="Tripartite ATP-independent periplasmic transporters DctQ component" evidence="11">
    <location>
        <begin position="27"/>
        <end position="154"/>
    </location>
</feature>
<evidence type="ECO:0000313" key="12">
    <source>
        <dbReference type="EMBL" id="ANY20227.1"/>
    </source>
</evidence>
<feature type="compositionally biased region" description="Polar residues" evidence="10">
    <location>
        <begin position="172"/>
        <end position="183"/>
    </location>
</feature>
<evidence type="ECO:0000256" key="8">
    <source>
        <dbReference type="ARBA" id="ARBA00038436"/>
    </source>
</evidence>
<comment type="subcellular location">
    <subcellularLocation>
        <location evidence="1 9">Cell inner membrane</location>
        <topology evidence="1 9">Multi-pass membrane protein</topology>
    </subcellularLocation>
</comment>
<keyword evidence="2 9" id="KW-0813">Transport</keyword>
<dbReference type="RefSeq" id="WP_067678581.1">
    <property type="nucleotide sequence ID" value="NZ_CP016591.1"/>
</dbReference>
<dbReference type="InterPro" id="IPR007387">
    <property type="entry name" value="TRAP_DctQ"/>
</dbReference>
<keyword evidence="7 9" id="KW-0472">Membrane</keyword>
<comment type="function">
    <text evidence="9">Part of the tripartite ATP-independent periplasmic (TRAP) transport system.</text>
</comment>
<evidence type="ECO:0000313" key="13">
    <source>
        <dbReference type="Proteomes" id="UP000092932"/>
    </source>
</evidence>
<evidence type="ECO:0000256" key="3">
    <source>
        <dbReference type="ARBA" id="ARBA00022475"/>
    </source>
</evidence>
<dbReference type="GO" id="GO:0005886">
    <property type="term" value="C:plasma membrane"/>
    <property type="evidence" value="ECO:0007669"/>
    <property type="project" value="UniProtKB-SubCell"/>
</dbReference>
<dbReference type="STRING" id="692370.A6F68_01715"/>
<feature type="transmembrane region" description="Helical" evidence="9">
    <location>
        <begin position="90"/>
        <end position="111"/>
    </location>
</feature>
<organism evidence="12 13">
    <name type="scientific">Tsuneonella dongtanensis</name>
    <dbReference type="NCBI Taxonomy" id="692370"/>
    <lineage>
        <taxon>Bacteria</taxon>
        <taxon>Pseudomonadati</taxon>
        <taxon>Pseudomonadota</taxon>
        <taxon>Alphaproteobacteria</taxon>
        <taxon>Sphingomonadales</taxon>
        <taxon>Erythrobacteraceae</taxon>
        <taxon>Tsuneonella</taxon>
    </lineage>
</organism>
<evidence type="ECO:0000256" key="4">
    <source>
        <dbReference type="ARBA" id="ARBA00022519"/>
    </source>
</evidence>
<feature type="region of interest" description="Disordered" evidence="10">
    <location>
        <begin position="164"/>
        <end position="183"/>
    </location>
</feature>
<keyword evidence="5 9" id="KW-0812">Transmembrane</keyword>
<name>A0A1B2ADL7_9SPHN</name>
<comment type="subunit">
    <text evidence="9">The complex comprises the extracytoplasmic solute receptor protein and the two transmembrane proteins.</text>
</comment>
<evidence type="ECO:0000256" key="9">
    <source>
        <dbReference type="RuleBase" id="RU369079"/>
    </source>
</evidence>
<accession>A0A1B2ADL7</accession>
<sequence>MLERLTRFNDRLAQFLMWIGGAGLVLMTAIVGWQVFARYVLNNSPSWAEQLTLLLMLWYALLAAAAGFQQGFHIRIAALQARLPERQARWLRIVVEALVVMTGVLFVVWGIQLAETVRTHTIPSLSLSRAWAYLPLPIAGACIVLFSATRLVGEIVRPGFAAHKDPDHVEPQDNTTISAAGGR</sequence>
<feature type="transmembrane region" description="Helical" evidence="9">
    <location>
        <begin position="56"/>
        <end position="78"/>
    </location>
</feature>
<dbReference type="GO" id="GO:0022857">
    <property type="term" value="F:transmembrane transporter activity"/>
    <property type="evidence" value="ECO:0007669"/>
    <property type="project" value="UniProtKB-UniRule"/>
</dbReference>
<dbReference type="InterPro" id="IPR055348">
    <property type="entry name" value="DctQ"/>
</dbReference>
<evidence type="ECO:0000256" key="6">
    <source>
        <dbReference type="ARBA" id="ARBA00022989"/>
    </source>
</evidence>
<keyword evidence="13" id="KW-1185">Reference proteome</keyword>
<protein>
    <recommendedName>
        <fullName evidence="9">TRAP transporter small permease protein</fullName>
    </recommendedName>
</protein>
<feature type="transmembrane region" description="Helical" evidence="9">
    <location>
        <begin position="131"/>
        <end position="152"/>
    </location>
</feature>
<evidence type="ECO:0000256" key="7">
    <source>
        <dbReference type="ARBA" id="ARBA00023136"/>
    </source>
</evidence>
<dbReference type="Pfam" id="PF04290">
    <property type="entry name" value="DctQ"/>
    <property type="match status" value="1"/>
</dbReference>
<dbReference type="PANTHER" id="PTHR35011:SF11">
    <property type="entry name" value="TRAP TRANSPORTER SMALL PERMEASE PROTEIN"/>
    <property type="match status" value="1"/>
</dbReference>
<keyword evidence="4 9" id="KW-0997">Cell inner membrane</keyword>
<dbReference type="PANTHER" id="PTHR35011">
    <property type="entry name" value="2,3-DIKETO-L-GULONATE TRAP TRANSPORTER SMALL PERMEASE PROTEIN YIAM"/>
    <property type="match status" value="1"/>
</dbReference>
<dbReference type="EMBL" id="CP016591">
    <property type="protein sequence ID" value="ANY20227.1"/>
    <property type="molecule type" value="Genomic_DNA"/>
</dbReference>
<reference evidence="12 13" key="1">
    <citation type="submission" date="2016-07" db="EMBL/GenBank/DDBJ databases">
        <title>Complete genome sequence of Altererythrobacter dongtanensis KCTC 22672, a type strain with esterase isolated from tidal flat.</title>
        <authorList>
            <person name="Cheng H."/>
            <person name="Wu Y.-H."/>
            <person name="Zhou P."/>
            <person name="Huo Y.-Y."/>
            <person name="Wang C.-S."/>
            <person name="Xu X.-W."/>
        </authorList>
    </citation>
    <scope>NUCLEOTIDE SEQUENCE [LARGE SCALE GENOMIC DNA]</scope>
    <source>
        <strain evidence="12 13">KCTC 22672</strain>
    </source>
</reference>
<feature type="transmembrane region" description="Helical" evidence="9">
    <location>
        <begin position="12"/>
        <end position="36"/>
    </location>
</feature>